<dbReference type="InterPro" id="IPR020904">
    <property type="entry name" value="Sc_DH/Rdtase_CS"/>
</dbReference>
<keyword evidence="5" id="KW-1185">Reference proteome</keyword>
<organism evidence="4 5">
    <name type="scientific">Streptococcus urinalis 2285-97</name>
    <dbReference type="NCBI Taxonomy" id="764291"/>
    <lineage>
        <taxon>Bacteria</taxon>
        <taxon>Bacillati</taxon>
        <taxon>Bacillota</taxon>
        <taxon>Bacilli</taxon>
        <taxon>Lactobacillales</taxon>
        <taxon>Streptococcaceae</taxon>
        <taxon>Streptococcus</taxon>
    </lineage>
</organism>
<evidence type="ECO:0000256" key="1">
    <source>
        <dbReference type="ARBA" id="ARBA00006484"/>
    </source>
</evidence>
<evidence type="ECO:0000256" key="3">
    <source>
        <dbReference type="RuleBase" id="RU000363"/>
    </source>
</evidence>
<dbReference type="SUPFAM" id="SSF51735">
    <property type="entry name" value="NAD(P)-binding Rossmann-fold domains"/>
    <property type="match status" value="1"/>
</dbReference>
<evidence type="ECO:0000313" key="4">
    <source>
        <dbReference type="EMBL" id="EHJ56062.1"/>
    </source>
</evidence>
<dbReference type="InterPro" id="IPR002347">
    <property type="entry name" value="SDR_fam"/>
</dbReference>
<proteinExistence type="inferred from homology"/>
<comment type="caution">
    <text evidence="4">The sequence shown here is derived from an EMBL/GenBank/DDBJ whole genome shotgun (WGS) entry which is preliminary data.</text>
</comment>
<dbReference type="GO" id="GO:0016020">
    <property type="term" value="C:membrane"/>
    <property type="evidence" value="ECO:0007669"/>
    <property type="project" value="TreeGrafter"/>
</dbReference>
<comment type="similarity">
    <text evidence="1 3">Belongs to the short-chain dehydrogenases/reductases (SDR) family.</text>
</comment>
<dbReference type="Gene3D" id="3.40.50.720">
    <property type="entry name" value="NAD(P)-binding Rossmann-like Domain"/>
    <property type="match status" value="1"/>
</dbReference>
<keyword evidence="2" id="KW-0560">Oxidoreductase</keyword>
<dbReference type="PRINTS" id="PR00080">
    <property type="entry name" value="SDRFAMILY"/>
</dbReference>
<dbReference type="STRING" id="764291.STRUR_2019"/>
<dbReference type="RefSeq" id="WP_006738834.1">
    <property type="nucleotide sequence ID" value="NZ_AEUZ02000001.1"/>
</dbReference>
<evidence type="ECO:0000256" key="2">
    <source>
        <dbReference type="ARBA" id="ARBA00023002"/>
    </source>
</evidence>
<accession>G5KE81</accession>
<dbReference type="PROSITE" id="PS00061">
    <property type="entry name" value="ADH_SHORT"/>
    <property type="match status" value="1"/>
</dbReference>
<reference evidence="4 5" key="1">
    <citation type="journal article" date="2014" name="Int. J. Syst. Evol. Microbiol.">
        <title>Phylogenomics and the dynamic genome evolution of the genus Streptococcus.</title>
        <authorList>
            <consortium name="The Broad Institute Genome Sequencing Platform"/>
            <person name="Richards V.P."/>
            <person name="Palmer S.R."/>
            <person name="Pavinski Bitar P.D."/>
            <person name="Qin X."/>
            <person name="Weinstock G.M."/>
            <person name="Highlander S.K."/>
            <person name="Town C.D."/>
            <person name="Burne R.A."/>
            <person name="Stanhope M.J."/>
        </authorList>
    </citation>
    <scope>NUCLEOTIDE SEQUENCE [LARGE SCALE GENOMIC DNA]</scope>
    <source>
        <strain evidence="4 5">2285-97</strain>
    </source>
</reference>
<dbReference type="CDD" id="cd05233">
    <property type="entry name" value="SDR_c"/>
    <property type="match status" value="1"/>
</dbReference>
<dbReference type="AlphaFoldDB" id="G5KE81"/>
<dbReference type="EMBL" id="AEUZ02000001">
    <property type="protein sequence ID" value="EHJ56062.1"/>
    <property type="molecule type" value="Genomic_DNA"/>
</dbReference>
<dbReference type="PANTHER" id="PTHR44196:SF1">
    <property type="entry name" value="DEHYDROGENASE_REDUCTASE SDR FAMILY MEMBER 7B"/>
    <property type="match status" value="1"/>
</dbReference>
<evidence type="ECO:0000313" key="5">
    <source>
        <dbReference type="Proteomes" id="UP000005388"/>
    </source>
</evidence>
<sequence>MGTLSGKTALITGASSGFGEGTAYSFAKEGCQLILTARRENRLKEVAAKCEELGGSAIYVVGDARSEQTAEKVVKKALDAFGQIDILINNAGIGRVQSLMETSMADFDLIMETDVRSAYAYTRAVVPDMLKRHAGQIILVSSVTGIKGQKNETAYSCSKFALRGLGQALQQELLSEGIKTTVFCPHAGVTEFEIGHGRDRESNDKSGFLTPEDVGNALLQVCTQTDNCYVAELCLASNNVVFFK</sequence>
<dbReference type="Proteomes" id="UP000005388">
    <property type="component" value="Unassembled WGS sequence"/>
</dbReference>
<protein>
    <submittedName>
        <fullName evidence="4">KR domain protein</fullName>
    </submittedName>
</protein>
<dbReference type="GO" id="GO:0016491">
    <property type="term" value="F:oxidoreductase activity"/>
    <property type="evidence" value="ECO:0007669"/>
    <property type="project" value="UniProtKB-KW"/>
</dbReference>
<gene>
    <name evidence="4" type="ORF">STRUR_2019</name>
</gene>
<dbReference type="Pfam" id="PF00106">
    <property type="entry name" value="adh_short"/>
    <property type="match status" value="1"/>
</dbReference>
<dbReference type="eggNOG" id="COG4221">
    <property type="taxonomic scope" value="Bacteria"/>
</dbReference>
<dbReference type="PANTHER" id="PTHR44196">
    <property type="entry name" value="DEHYDROGENASE/REDUCTASE SDR FAMILY MEMBER 7B"/>
    <property type="match status" value="1"/>
</dbReference>
<name>G5KE81_9STRE</name>
<dbReference type="InterPro" id="IPR036291">
    <property type="entry name" value="NAD(P)-bd_dom_sf"/>
</dbReference>
<dbReference type="PRINTS" id="PR00081">
    <property type="entry name" value="GDHRDH"/>
</dbReference>